<protein>
    <submittedName>
        <fullName evidence="1">Uncharacterized protein</fullName>
    </submittedName>
</protein>
<gene>
    <name evidence="1" type="ORF">AXF13_04675</name>
</gene>
<dbReference type="KEGG" id="dfi:AXF13_04675"/>
<dbReference type="Proteomes" id="UP000069241">
    <property type="component" value="Chromosome"/>
</dbReference>
<name>A0A0X8JIV5_9BACT</name>
<dbReference type="EMBL" id="CP014229">
    <property type="protein sequence ID" value="AMD89462.1"/>
    <property type="molecule type" value="Genomic_DNA"/>
</dbReference>
<keyword evidence="2" id="KW-1185">Reference proteome</keyword>
<sequence length="101" mass="11312">MNADAVRDCLEIIGNGTAIRGEQALYRLAEAMQEARCKHPVFADGIYQALGRVGAEYGELVQAVEKLESPERVETEALHLLVTTVRLLNKEYEPHEEEGMR</sequence>
<evidence type="ECO:0000313" key="1">
    <source>
        <dbReference type="EMBL" id="AMD89462.1"/>
    </source>
</evidence>
<reference evidence="2" key="1">
    <citation type="submission" date="2016-02" db="EMBL/GenBank/DDBJ databases">
        <authorList>
            <person name="Holder M.E."/>
            <person name="Ajami N.J."/>
            <person name="Petrosino J.F."/>
        </authorList>
    </citation>
    <scope>NUCLEOTIDE SEQUENCE [LARGE SCALE GENOMIC DNA]</scope>
    <source>
        <strain evidence="2">CCUG 45958</strain>
    </source>
</reference>
<dbReference type="AlphaFoldDB" id="A0A0X8JIV5"/>
<accession>A0A0X8JIV5</accession>
<dbReference type="STRING" id="44742.AXF13_04675"/>
<dbReference type="RefSeq" id="WP_062251833.1">
    <property type="nucleotide sequence ID" value="NZ_CP014229.1"/>
</dbReference>
<organism evidence="1 2">
    <name type="scientific">Desulfovibrio fairfieldensis</name>
    <dbReference type="NCBI Taxonomy" id="44742"/>
    <lineage>
        <taxon>Bacteria</taxon>
        <taxon>Pseudomonadati</taxon>
        <taxon>Thermodesulfobacteriota</taxon>
        <taxon>Desulfovibrionia</taxon>
        <taxon>Desulfovibrionales</taxon>
        <taxon>Desulfovibrionaceae</taxon>
        <taxon>Desulfovibrio</taxon>
    </lineage>
</organism>
<evidence type="ECO:0000313" key="2">
    <source>
        <dbReference type="Proteomes" id="UP000069241"/>
    </source>
</evidence>
<proteinExistence type="predicted"/>